<evidence type="ECO:0000256" key="1">
    <source>
        <dbReference type="SAM" id="MobiDB-lite"/>
    </source>
</evidence>
<accession>A0A7D8UVY1</accession>
<name>A0A7D8UVY1_9HELO</name>
<dbReference type="OrthoDB" id="3549327at2759"/>
<gene>
    <name evidence="2" type="ORF">LCER1_G002667</name>
</gene>
<evidence type="ECO:0000313" key="3">
    <source>
        <dbReference type="Proteomes" id="UP000481288"/>
    </source>
</evidence>
<reference evidence="2 3" key="1">
    <citation type="submission" date="2018-05" db="EMBL/GenBank/DDBJ databases">
        <title>Whole genome sequencing for identification of molecular markers to develop diagnostic detection tools for the regulated plant pathogen Lachnellula willkommii.</title>
        <authorList>
            <person name="Giroux E."/>
            <person name="Bilodeau G."/>
        </authorList>
    </citation>
    <scope>NUCLEOTIDE SEQUENCE [LARGE SCALE GENOMIC DNA]</scope>
    <source>
        <strain evidence="2 3">CBS 625.97</strain>
    </source>
</reference>
<dbReference type="Proteomes" id="UP000481288">
    <property type="component" value="Unassembled WGS sequence"/>
</dbReference>
<feature type="compositionally biased region" description="Basic and acidic residues" evidence="1">
    <location>
        <begin position="156"/>
        <end position="169"/>
    </location>
</feature>
<dbReference type="EMBL" id="QGMG01000132">
    <property type="protein sequence ID" value="TVY56798.1"/>
    <property type="molecule type" value="Genomic_DNA"/>
</dbReference>
<proteinExistence type="predicted"/>
<keyword evidence="3" id="KW-1185">Reference proteome</keyword>
<protein>
    <submittedName>
        <fullName evidence="2">Uncharacterized protein</fullName>
    </submittedName>
</protein>
<feature type="region of interest" description="Disordered" evidence="1">
    <location>
        <begin position="151"/>
        <end position="202"/>
    </location>
</feature>
<sequence>MGNSLSILANPRTPRKSSWIISRSKSLEYPFVRPIQVSIPARQLYTDMIIQLDSGYDGNGGLITYEAVKEHLEMNDCIVPSEELVCLCLNGQELRSKGIITLRWKGEGFRKIFRTTFHVIKGEFLPFQMLLGAKALHEHGILKFAGFGGRAVHPKKSTEEKSTEKNRREEHRKKAAANDKKVSADKSAQKKSSPKDDSKKIP</sequence>
<organism evidence="2 3">
    <name type="scientific">Lachnellula cervina</name>
    <dbReference type="NCBI Taxonomy" id="1316786"/>
    <lineage>
        <taxon>Eukaryota</taxon>
        <taxon>Fungi</taxon>
        <taxon>Dikarya</taxon>
        <taxon>Ascomycota</taxon>
        <taxon>Pezizomycotina</taxon>
        <taxon>Leotiomycetes</taxon>
        <taxon>Helotiales</taxon>
        <taxon>Lachnaceae</taxon>
        <taxon>Lachnellula</taxon>
    </lineage>
</organism>
<evidence type="ECO:0000313" key="2">
    <source>
        <dbReference type="EMBL" id="TVY56798.1"/>
    </source>
</evidence>
<feature type="compositionally biased region" description="Basic and acidic residues" evidence="1">
    <location>
        <begin position="176"/>
        <end position="202"/>
    </location>
</feature>
<comment type="caution">
    <text evidence="2">The sequence shown here is derived from an EMBL/GenBank/DDBJ whole genome shotgun (WGS) entry which is preliminary data.</text>
</comment>
<dbReference type="AlphaFoldDB" id="A0A7D8UVY1"/>